<dbReference type="Gene3D" id="3.20.20.70">
    <property type="entry name" value="Aldolase class I"/>
    <property type="match status" value="1"/>
</dbReference>
<dbReference type="SUPFAM" id="SSF51445">
    <property type="entry name" value="(Trans)glycosidases"/>
    <property type="match status" value="1"/>
</dbReference>
<comment type="function">
    <text evidence="5">Hydrolyzes a variety of simple alpha-D-galactoside as well as more complex molecules such as oligosaccharides and polysaccharides.</text>
</comment>
<feature type="binding site" evidence="7">
    <location>
        <begin position="465"/>
        <end position="469"/>
    </location>
    <ligand>
        <name>substrate</name>
    </ligand>
</feature>
<dbReference type="PANTHER" id="PTHR43053:SF3">
    <property type="entry name" value="ALPHA-GALACTOSIDASE C-RELATED"/>
    <property type="match status" value="1"/>
</dbReference>
<dbReference type="InterPro" id="IPR050985">
    <property type="entry name" value="Alpha-glycosidase_related"/>
</dbReference>
<dbReference type="FunFam" id="3.20.20.70:FF:000118">
    <property type="entry name" value="Alpha-galactosidase"/>
    <property type="match status" value="1"/>
</dbReference>
<comment type="catalytic activity">
    <reaction evidence="1 5">
        <text>Hydrolysis of terminal, non-reducing alpha-D-galactose residues in alpha-D-galactosides, including galactose oligosaccharides, galactomannans and galactolipids.</text>
        <dbReference type="EC" id="3.2.1.22"/>
    </reaction>
</comment>
<evidence type="ECO:0000256" key="1">
    <source>
        <dbReference type="ARBA" id="ARBA00001255"/>
    </source>
</evidence>
<feature type="binding site" evidence="7">
    <location>
        <position position="432"/>
    </location>
    <ligand>
        <name>substrate</name>
    </ligand>
</feature>
<sequence>MKLLQIGISQHPTKNLWYLVTNNSTYVIGVVDDLVLNFHWGPRLATIQDVKLPETLQEQQDSHDTSLTPAREEFPVFGGLRYGPDVLRVEFSNGTRELDLVFNYGQVKKADELLVVLNDRVHKNFTVELTYKLDIENDLIIRGASLKLDDSMADDIVLRKAQTGAWHLGPPAHGCNRELITLAGAWSCETQVQKHSLRPGTSQVLQSKRGMPSAQAYPYFAIKDQNKDGEYGDCEVYFGTLAWSGNWSIEIATDIEGKVRIIGGYHDRDFNIIQSQGQEHILPEFVAGYSDEGLSGARKRLTRHIQSSRDNDGLDSISPVLFNGWEACGFDVNMDNQLELAKMAAKLGAELFVVDDGWFKGRKSDNAGLGDWYPDKSKFPQGLGPLANYCHELGMKFGLWFEPEMVNPDSDLYRQHPDWVYHYPDRVRHLSRNQLVLDITRDDVRSYIVGLVRTMVSENGIDYIKWDMNRPLSEVNSKASGREVWLAHVRCVYDIIRSLKQEFSHLRIETCCSGGGRADMAILKLTDICWPSDNTRPDARLKIQYGSSLVMPPNLMSSWVTDMPSDDPYCHFPISYRFHVSFMGALGIGSNLRAMSDSDLEQYAGWVELYKKIRPIQQLGNLDFLVTPSNDDQAYTVVTQTTLEDASVVLAFRESSPFWLSLHPIRLRHLKKLCVYRVQIWKDSPFDPVFDDKITGNSLMSKGLEMPYLDSKAYSSVIVLLTKA</sequence>
<evidence type="ECO:0000256" key="6">
    <source>
        <dbReference type="PIRSR" id="PIRSR005536-1"/>
    </source>
</evidence>
<keyword evidence="3 5" id="KW-0378">Hydrolase</keyword>
<keyword evidence="10" id="KW-1185">Reference proteome</keyword>
<evidence type="ECO:0000256" key="5">
    <source>
        <dbReference type="PIRNR" id="PIRNR005536"/>
    </source>
</evidence>
<accession>A0A9P6X294</accession>
<name>A0A9P6X294_RHIOR</name>
<dbReference type="GO" id="GO:0016052">
    <property type="term" value="P:carbohydrate catabolic process"/>
    <property type="evidence" value="ECO:0007669"/>
    <property type="project" value="InterPro"/>
</dbReference>
<feature type="binding site" evidence="7">
    <location>
        <begin position="355"/>
        <end position="356"/>
    </location>
    <ligand>
        <name>substrate</name>
    </ligand>
</feature>
<dbReference type="EC" id="3.2.1.22" evidence="2 5"/>
<dbReference type="InterPro" id="IPR013785">
    <property type="entry name" value="Aldolase_TIM"/>
</dbReference>
<dbReference type="PANTHER" id="PTHR43053">
    <property type="entry name" value="GLYCOSIDASE FAMILY 31"/>
    <property type="match status" value="1"/>
</dbReference>
<evidence type="ECO:0000256" key="4">
    <source>
        <dbReference type="ARBA" id="ARBA00023295"/>
    </source>
</evidence>
<organism evidence="9 10">
    <name type="scientific">Rhizopus oryzae</name>
    <name type="common">Mucormycosis agent</name>
    <name type="synonym">Rhizopus arrhizus var. delemar</name>
    <dbReference type="NCBI Taxonomy" id="64495"/>
    <lineage>
        <taxon>Eukaryota</taxon>
        <taxon>Fungi</taxon>
        <taxon>Fungi incertae sedis</taxon>
        <taxon>Mucoromycota</taxon>
        <taxon>Mucoromycotina</taxon>
        <taxon>Mucoromycetes</taxon>
        <taxon>Mucorales</taxon>
        <taxon>Mucorineae</taxon>
        <taxon>Rhizopodaceae</taxon>
        <taxon>Rhizopus</taxon>
    </lineage>
</organism>
<feature type="binding site" evidence="7">
    <location>
        <position position="533"/>
    </location>
    <ligand>
        <name>substrate</name>
    </ligand>
</feature>
<feature type="domain" description="Glycosyl hydrolase family 36 N-terminal" evidence="8">
    <location>
        <begin position="36"/>
        <end position="272"/>
    </location>
</feature>
<dbReference type="Proteomes" id="UP000716291">
    <property type="component" value="Unassembled WGS sequence"/>
</dbReference>
<keyword evidence="4 5" id="KW-0326">Glycosidase</keyword>
<comment type="similarity">
    <text evidence="5">Belongs to the glycosyl hydrolase.</text>
</comment>
<feature type="active site" description="Proton donor" evidence="6">
    <location>
        <position position="533"/>
    </location>
</feature>
<evidence type="ECO:0000313" key="9">
    <source>
        <dbReference type="EMBL" id="KAG1303767.1"/>
    </source>
</evidence>
<dbReference type="InterPro" id="IPR002252">
    <property type="entry name" value="Glyco_hydro_36"/>
</dbReference>
<feature type="binding site" evidence="7">
    <location>
        <position position="186"/>
    </location>
    <ligand>
        <name>substrate</name>
    </ligand>
</feature>
<dbReference type="EMBL" id="JAANQT010001862">
    <property type="protein sequence ID" value="KAG1303767.1"/>
    <property type="molecule type" value="Genomic_DNA"/>
</dbReference>
<dbReference type="InterPro" id="IPR031704">
    <property type="entry name" value="Glyco_hydro_36_N"/>
</dbReference>
<dbReference type="PIRSF" id="PIRSF005536">
    <property type="entry name" value="Agal"/>
    <property type="match status" value="1"/>
</dbReference>
<dbReference type="Pfam" id="PF16875">
    <property type="entry name" value="Glyco_hydro_36N"/>
    <property type="match status" value="1"/>
</dbReference>
<dbReference type="GO" id="GO:0004557">
    <property type="term" value="F:alpha-galactosidase activity"/>
    <property type="evidence" value="ECO:0007669"/>
    <property type="project" value="UniProtKB-UniRule"/>
</dbReference>
<evidence type="ECO:0000259" key="8">
    <source>
        <dbReference type="Pfam" id="PF16875"/>
    </source>
</evidence>
<dbReference type="Gene3D" id="2.70.98.60">
    <property type="entry name" value="alpha-galactosidase from lactobacil brevis"/>
    <property type="match status" value="1"/>
</dbReference>
<evidence type="ECO:0000256" key="7">
    <source>
        <dbReference type="PIRSR" id="PIRSR005536-2"/>
    </source>
</evidence>
<gene>
    <name evidence="9" type="ORF">G6F64_009788</name>
</gene>
<dbReference type="InterPro" id="IPR038417">
    <property type="entry name" value="Alpga-gal_N_sf"/>
</dbReference>
<protein>
    <recommendedName>
        <fullName evidence="2 5">Alpha-galactosidase</fullName>
        <ecNumber evidence="2 5">3.2.1.22</ecNumber>
    </recommendedName>
</protein>
<dbReference type="PRINTS" id="PR00743">
    <property type="entry name" value="GLHYDRLASE36"/>
</dbReference>
<dbReference type="InterPro" id="IPR013780">
    <property type="entry name" value="Glyco_hydro_b"/>
</dbReference>
<dbReference type="Pfam" id="PF02065">
    <property type="entry name" value="Melibiase"/>
    <property type="match status" value="1"/>
</dbReference>
<dbReference type="InterPro" id="IPR017853">
    <property type="entry name" value="GH"/>
</dbReference>
<dbReference type="OrthoDB" id="5795902at2759"/>
<dbReference type="AlphaFoldDB" id="A0A9P6X294"/>
<comment type="caution">
    <text evidence="9">The sequence shown here is derived from an EMBL/GenBank/DDBJ whole genome shotgun (WGS) entry which is preliminary data.</text>
</comment>
<proteinExistence type="inferred from homology"/>
<dbReference type="Gene3D" id="2.60.40.1180">
    <property type="entry name" value="Golgi alpha-mannosidase II"/>
    <property type="match status" value="1"/>
</dbReference>
<feature type="binding site" evidence="7">
    <location>
        <position position="511"/>
    </location>
    <ligand>
        <name>substrate</name>
    </ligand>
</feature>
<feature type="active site" description="Nucleophile" evidence="6">
    <location>
        <position position="467"/>
    </location>
</feature>
<evidence type="ECO:0000313" key="10">
    <source>
        <dbReference type="Proteomes" id="UP000716291"/>
    </source>
</evidence>
<dbReference type="CDD" id="cd14791">
    <property type="entry name" value="GH36"/>
    <property type="match status" value="1"/>
</dbReference>
<evidence type="ECO:0000256" key="2">
    <source>
        <dbReference type="ARBA" id="ARBA00012755"/>
    </source>
</evidence>
<reference evidence="9" key="1">
    <citation type="journal article" date="2020" name="Microb. Genom.">
        <title>Genetic diversity of clinical and environmental Mucorales isolates obtained from an investigation of mucormycosis cases among solid organ transplant recipients.</title>
        <authorList>
            <person name="Nguyen M.H."/>
            <person name="Kaul D."/>
            <person name="Muto C."/>
            <person name="Cheng S.J."/>
            <person name="Richter R.A."/>
            <person name="Bruno V.M."/>
            <person name="Liu G."/>
            <person name="Beyhan S."/>
            <person name="Sundermann A.J."/>
            <person name="Mounaud S."/>
            <person name="Pasculle A.W."/>
            <person name="Nierman W.C."/>
            <person name="Driscoll E."/>
            <person name="Cumbie R."/>
            <person name="Clancy C.J."/>
            <person name="Dupont C.L."/>
        </authorList>
    </citation>
    <scope>NUCLEOTIDE SEQUENCE</scope>
    <source>
        <strain evidence="9">GL11</strain>
    </source>
</reference>
<evidence type="ECO:0000256" key="3">
    <source>
        <dbReference type="ARBA" id="ARBA00022801"/>
    </source>
</evidence>